<feature type="transmembrane region" description="Helical" evidence="1">
    <location>
        <begin position="6"/>
        <end position="22"/>
    </location>
</feature>
<protein>
    <submittedName>
        <fullName evidence="2">Uncharacterized protein</fullName>
    </submittedName>
</protein>
<keyword evidence="1" id="KW-0812">Transmembrane</keyword>
<sequence>MEILRIILPVVLAGAIGIFVVLRMKHKYKKGTLGKKKNQNAQYLLDSLFTIGILAGSSVGVIISLFFSWSLLNSISIGAGIGLLCGYVAYEIYSKMGTEHS</sequence>
<gene>
    <name evidence="2" type="ORF">SAMN05216225_104511</name>
</gene>
<feature type="transmembrane region" description="Helical" evidence="1">
    <location>
        <begin position="75"/>
        <end position="93"/>
    </location>
</feature>
<keyword evidence="3" id="KW-1185">Reference proteome</keyword>
<reference evidence="2 3" key="1">
    <citation type="submission" date="2016-11" db="EMBL/GenBank/DDBJ databases">
        <authorList>
            <person name="Jaros S."/>
            <person name="Januszkiewicz K."/>
            <person name="Wedrychowicz H."/>
        </authorList>
    </citation>
    <scope>NUCLEOTIDE SEQUENCE [LARGE SCALE GENOMIC DNA]</scope>
    <source>
        <strain evidence="2 3">IBRC-M 10683</strain>
    </source>
</reference>
<name>A0A1M5L9A7_9BACI</name>
<feature type="transmembrane region" description="Helical" evidence="1">
    <location>
        <begin position="43"/>
        <end position="69"/>
    </location>
</feature>
<dbReference type="RefSeq" id="WP_072891580.1">
    <property type="nucleotide sequence ID" value="NZ_FQVW01000045.1"/>
</dbReference>
<evidence type="ECO:0000256" key="1">
    <source>
        <dbReference type="SAM" id="Phobius"/>
    </source>
</evidence>
<dbReference type="EMBL" id="FQVW01000045">
    <property type="protein sequence ID" value="SHG61329.1"/>
    <property type="molecule type" value="Genomic_DNA"/>
</dbReference>
<organism evidence="2 3">
    <name type="scientific">Ornithinibacillus halophilus</name>
    <dbReference type="NCBI Taxonomy" id="930117"/>
    <lineage>
        <taxon>Bacteria</taxon>
        <taxon>Bacillati</taxon>
        <taxon>Bacillota</taxon>
        <taxon>Bacilli</taxon>
        <taxon>Bacillales</taxon>
        <taxon>Bacillaceae</taxon>
        <taxon>Ornithinibacillus</taxon>
    </lineage>
</organism>
<keyword evidence="1" id="KW-0472">Membrane</keyword>
<keyword evidence="1" id="KW-1133">Transmembrane helix</keyword>
<evidence type="ECO:0000313" key="2">
    <source>
        <dbReference type="EMBL" id="SHG61329.1"/>
    </source>
</evidence>
<dbReference type="Proteomes" id="UP000183988">
    <property type="component" value="Unassembled WGS sequence"/>
</dbReference>
<proteinExistence type="predicted"/>
<evidence type="ECO:0000313" key="3">
    <source>
        <dbReference type="Proteomes" id="UP000183988"/>
    </source>
</evidence>
<dbReference type="AlphaFoldDB" id="A0A1M5L9A7"/>
<dbReference type="OrthoDB" id="2157633at2"/>
<dbReference type="STRING" id="930117.SAMN05216225_104511"/>
<accession>A0A1M5L9A7</accession>